<dbReference type="Proteomes" id="UP000790787">
    <property type="component" value="Chromosome 24"/>
</dbReference>
<reference evidence="2" key="2">
    <citation type="submission" date="2025-08" db="UniProtKB">
        <authorList>
            <consortium name="RefSeq"/>
        </authorList>
    </citation>
    <scope>IDENTIFICATION</scope>
    <source>
        <tissue evidence="2">Leaf</tissue>
    </source>
</reference>
<name>A0AC58U1R8_TOBAC</name>
<dbReference type="RefSeq" id="XP_075103410.1">
    <property type="nucleotide sequence ID" value="XM_075247309.1"/>
</dbReference>
<proteinExistence type="predicted"/>
<keyword evidence="1" id="KW-1185">Reference proteome</keyword>
<organism evidence="1 2">
    <name type="scientific">Nicotiana tabacum</name>
    <name type="common">Common tobacco</name>
    <dbReference type="NCBI Taxonomy" id="4097"/>
    <lineage>
        <taxon>Eukaryota</taxon>
        <taxon>Viridiplantae</taxon>
        <taxon>Streptophyta</taxon>
        <taxon>Embryophyta</taxon>
        <taxon>Tracheophyta</taxon>
        <taxon>Spermatophyta</taxon>
        <taxon>Magnoliopsida</taxon>
        <taxon>eudicotyledons</taxon>
        <taxon>Gunneridae</taxon>
        <taxon>Pentapetalae</taxon>
        <taxon>asterids</taxon>
        <taxon>lamiids</taxon>
        <taxon>Solanales</taxon>
        <taxon>Solanaceae</taxon>
        <taxon>Nicotianoideae</taxon>
        <taxon>Nicotianeae</taxon>
        <taxon>Nicotiana</taxon>
    </lineage>
</organism>
<reference evidence="1" key="1">
    <citation type="journal article" date="2014" name="Nat. Commun.">
        <title>The tobacco genome sequence and its comparison with those of tomato and potato.</title>
        <authorList>
            <person name="Sierro N."/>
            <person name="Battey J.N."/>
            <person name="Ouadi S."/>
            <person name="Bakaher N."/>
            <person name="Bovet L."/>
            <person name="Willig A."/>
            <person name="Goepfert S."/>
            <person name="Peitsch M.C."/>
            <person name="Ivanov N.V."/>
        </authorList>
    </citation>
    <scope>NUCLEOTIDE SEQUENCE [LARGE SCALE GENOMIC DNA]</scope>
</reference>
<sequence length="243" mass="27664">MAEELKKCTGKVQSVKNGKGVEGLNYEDLCIQQDVELPEAYKPPKLEMFDGIGDPKIQFNTENAPDVFYIQNLKKKLTETFRKYATRWRSEATKVRPTLEEEQMNKFFVRTQDPQYYERLMLIDNHKFSDIIKLGERKEEGINNGMVTNFEALQATNKSLQSGGISKKKEVGVVMTLIDTKVIQAKKATPNVRNNPLPDHRGEGVNVIETNEEWDQEGSIGLIRERDAPKTSLVTLTLVVVQT</sequence>
<gene>
    <name evidence="2" type="primary">LOC142177997</name>
</gene>
<accession>A0AC58U1R8</accession>
<protein>
    <submittedName>
        <fullName evidence="2">Uncharacterized protein LOC142177997</fullName>
    </submittedName>
</protein>
<evidence type="ECO:0000313" key="2">
    <source>
        <dbReference type="RefSeq" id="XP_075103410.1"/>
    </source>
</evidence>
<evidence type="ECO:0000313" key="1">
    <source>
        <dbReference type="Proteomes" id="UP000790787"/>
    </source>
</evidence>